<comment type="caution">
    <text evidence="1">The sequence shown here is derived from an EMBL/GenBank/DDBJ whole genome shotgun (WGS) entry which is preliminary data.</text>
</comment>
<name>A0ABQ4TDS2_METOR</name>
<reference evidence="1" key="1">
    <citation type="journal article" date="2021" name="Front. Microbiol.">
        <title>Comprehensive Comparative Genomics and Phenotyping of Methylobacterium Species.</title>
        <authorList>
            <person name="Alessa O."/>
            <person name="Ogura Y."/>
            <person name="Fujitani Y."/>
            <person name="Takami H."/>
            <person name="Hayashi T."/>
            <person name="Sahin N."/>
            <person name="Tani A."/>
        </authorList>
    </citation>
    <scope>NUCLEOTIDE SEQUENCE</scope>
    <source>
        <strain evidence="1">NBRC 15689</strain>
    </source>
</reference>
<reference evidence="1" key="2">
    <citation type="submission" date="2021-08" db="EMBL/GenBank/DDBJ databases">
        <authorList>
            <person name="Tani A."/>
            <person name="Ola A."/>
            <person name="Ogura Y."/>
            <person name="Katsura K."/>
            <person name="Hayashi T."/>
        </authorList>
    </citation>
    <scope>NUCLEOTIDE SEQUENCE</scope>
    <source>
        <strain evidence="1">NBRC 15689</strain>
    </source>
</reference>
<dbReference type="EMBL" id="BPQV01000027">
    <property type="protein sequence ID" value="GJE29835.1"/>
    <property type="molecule type" value="Genomic_DNA"/>
</dbReference>
<organism evidence="1 2">
    <name type="scientific">Methylobacterium organophilum</name>
    <dbReference type="NCBI Taxonomy" id="410"/>
    <lineage>
        <taxon>Bacteria</taxon>
        <taxon>Pseudomonadati</taxon>
        <taxon>Pseudomonadota</taxon>
        <taxon>Alphaproteobacteria</taxon>
        <taxon>Hyphomicrobiales</taxon>
        <taxon>Methylobacteriaceae</taxon>
        <taxon>Methylobacterium</taxon>
    </lineage>
</organism>
<proteinExistence type="predicted"/>
<keyword evidence="2" id="KW-1185">Reference proteome</keyword>
<evidence type="ECO:0000313" key="1">
    <source>
        <dbReference type="EMBL" id="GJE29835.1"/>
    </source>
</evidence>
<evidence type="ECO:0000313" key="2">
    <source>
        <dbReference type="Proteomes" id="UP001055156"/>
    </source>
</evidence>
<protein>
    <submittedName>
        <fullName evidence="1">Uncharacterized protein</fullName>
    </submittedName>
</protein>
<gene>
    <name evidence="1" type="ORF">LKMONMHP_4727</name>
</gene>
<dbReference type="Proteomes" id="UP001055156">
    <property type="component" value="Unassembled WGS sequence"/>
</dbReference>
<sequence>MKVLPAPSVILLIGPSVTGLPIWPAERPKGRPATMNWPPAVVYVPMLPETLKLKCIPLAPYQ</sequence>
<accession>A0ABQ4TDS2</accession>